<evidence type="ECO:0000313" key="1">
    <source>
        <dbReference type="EMBL" id="KAI9193990.1"/>
    </source>
</evidence>
<reference evidence="1" key="1">
    <citation type="journal article" date="2022" name="Plant J.">
        <title>Strategies of tolerance reflected in two North American maple genomes.</title>
        <authorList>
            <person name="McEvoy S.L."/>
            <person name="Sezen U.U."/>
            <person name="Trouern-Trend A."/>
            <person name="McMahon S.M."/>
            <person name="Schaberg P.G."/>
            <person name="Yang J."/>
            <person name="Wegrzyn J.L."/>
            <person name="Swenson N.G."/>
        </authorList>
    </citation>
    <scope>NUCLEOTIDE SEQUENCE</scope>
    <source>
        <strain evidence="1">91603</strain>
    </source>
</reference>
<organism evidence="1 2">
    <name type="scientific">Acer negundo</name>
    <name type="common">Box elder</name>
    <dbReference type="NCBI Taxonomy" id="4023"/>
    <lineage>
        <taxon>Eukaryota</taxon>
        <taxon>Viridiplantae</taxon>
        <taxon>Streptophyta</taxon>
        <taxon>Embryophyta</taxon>
        <taxon>Tracheophyta</taxon>
        <taxon>Spermatophyta</taxon>
        <taxon>Magnoliopsida</taxon>
        <taxon>eudicotyledons</taxon>
        <taxon>Gunneridae</taxon>
        <taxon>Pentapetalae</taxon>
        <taxon>rosids</taxon>
        <taxon>malvids</taxon>
        <taxon>Sapindales</taxon>
        <taxon>Sapindaceae</taxon>
        <taxon>Hippocastanoideae</taxon>
        <taxon>Acereae</taxon>
        <taxon>Acer</taxon>
    </lineage>
</organism>
<keyword evidence="2" id="KW-1185">Reference proteome</keyword>
<sequence length="112" mass="12549">MGLNISTNFVLQVGITPISKHPYPHGWNSSLAWLGFNPAKIWGKNISFFFEEKRSHLFHLYIELTSLLEAARQINFSDISNQIAAEIASGRHAEDLNSGFVSASIYIQVKLS</sequence>
<name>A0AAD5NZ44_ACENE</name>
<evidence type="ECO:0000313" key="2">
    <source>
        <dbReference type="Proteomes" id="UP001064489"/>
    </source>
</evidence>
<accession>A0AAD5NZ44</accession>
<reference evidence="1" key="2">
    <citation type="submission" date="2023-02" db="EMBL/GenBank/DDBJ databases">
        <authorList>
            <person name="Swenson N.G."/>
            <person name="Wegrzyn J.L."/>
            <person name="Mcevoy S.L."/>
        </authorList>
    </citation>
    <scope>NUCLEOTIDE SEQUENCE</scope>
    <source>
        <strain evidence="1">91603</strain>
        <tissue evidence="1">Leaf</tissue>
    </source>
</reference>
<proteinExistence type="predicted"/>
<comment type="caution">
    <text evidence="1">The sequence shown here is derived from an EMBL/GenBank/DDBJ whole genome shotgun (WGS) entry which is preliminary data.</text>
</comment>
<dbReference type="EMBL" id="JAJSOW010000003">
    <property type="protein sequence ID" value="KAI9193990.1"/>
    <property type="molecule type" value="Genomic_DNA"/>
</dbReference>
<dbReference type="AlphaFoldDB" id="A0AAD5NZ44"/>
<gene>
    <name evidence="1" type="ORF">LWI28_002096</name>
</gene>
<protein>
    <submittedName>
        <fullName evidence="1">Uncharacterized protein</fullName>
    </submittedName>
</protein>
<dbReference type="Proteomes" id="UP001064489">
    <property type="component" value="Chromosome 1"/>
</dbReference>